<comment type="caution">
    <text evidence="4">The sequence shown here is derived from an EMBL/GenBank/DDBJ whole genome shotgun (WGS) entry which is preliminary data.</text>
</comment>
<dbReference type="GO" id="GO:0033785">
    <property type="term" value="F:heptose 7-phosphate kinase activity"/>
    <property type="evidence" value="ECO:0007669"/>
    <property type="project" value="TreeGrafter"/>
</dbReference>
<dbReference type="InterPro" id="IPR011611">
    <property type="entry name" value="PfkB_dom"/>
</dbReference>
<evidence type="ECO:0000259" key="3">
    <source>
        <dbReference type="Pfam" id="PF00294"/>
    </source>
</evidence>
<reference evidence="4 5" key="1">
    <citation type="submission" date="2019-09" db="EMBL/GenBank/DDBJ databases">
        <title>Genomes of Cryomorphaceae.</title>
        <authorList>
            <person name="Bowman J.P."/>
        </authorList>
    </citation>
    <scope>NUCLEOTIDE SEQUENCE [LARGE SCALE GENOMIC DNA]</scope>
    <source>
        <strain evidence="4 5">KCTC 52047</strain>
    </source>
</reference>
<evidence type="ECO:0000313" key="5">
    <source>
        <dbReference type="Proteomes" id="UP000435357"/>
    </source>
</evidence>
<dbReference type="GO" id="GO:0005829">
    <property type="term" value="C:cytosol"/>
    <property type="evidence" value="ECO:0007669"/>
    <property type="project" value="TreeGrafter"/>
</dbReference>
<dbReference type="PANTHER" id="PTHR46969">
    <property type="entry name" value="BIFUNCTIONAL PROTEIN HLDE"/>
    <property type="match status" value="1"/>
</dbReference>
<dbReference type="EMBL" id="WACR01000001">
    <property type="protein sequence ID" value="KAB1066310.1"/>
    <property type="molecule type" value="Genomic_DNA"/>
</dbReference>
<gene>
    <name evidence="4" type="primary">rfaE1</name>
    <name evidence="4" type="ORF">F3059_00685</name>
</gene>
<sequence>MNRAFDQFKHLKAIVIGDVMIDSYYWGKTDRISPEAPVPVVSVQKKENRLGGAANVARNIKALDAEVFLCTVIGDDEGGNTFESLMKDENMPVDGLIKDEKRPTTIKTRVISHHQQMLRIDEETVSPIDRKINKKLIDRIQSIIDREDIDVVIFEDYDKGLITPNLIKQVITFCREHGVPVTVDPKKKNFKAYKHATLFKPNLKELREGLKIELPEVNKESLDKAIALLNEKIEVDQALITLSERGVYINTAQGSKIIPAHIRNIADVSGAGDTVIAVASLCLALGMEPEFTAQLANLAGGLVCEQIGVVPINKNLLEDEALRLSK</sequence>
<evidence type="ECO:0000256" key="2">
    <source>
        <dbReference type="ARBA" id="ARBA00022777"/>
    </source>
</evidence>
<evidence type="ECO:0000313" key="4">
    <source>
        <dbReference type="EMBL" id="KAB1066310.1"/>
    </source>
</evidence>
<dbReference type="GO" id="GO:0033786">
    <property type="term" value="F:heptose-1-phosphate adenylyltransferase activity"/>
    <property type="evidence" value="ECO:0007669"/>
    <property type="project" value="TreeGrafter"/>
</dbReference>
<dbReference type="SUPFAM" id="SSF53613">
    <property type="entry name" value="Ribokinase-like"/>
    <property type="match status" value="1"/>
</dbReference>
<dbReference type="GO" id="GO:0016773">
    <property type="term" value="F:phosphotransferase activity, alcohol group as acceptor"/>
    <property type="evidence" value="ECO:0007669"/>
    <property type="project" value="InterPro"/>
</dbReference>
<protein>
    <submittedName>
        <fullName evidence="4">D-glycero-beta-D-manno-heptose-7-phosphate kinase</fullName>
    </submittedName>
</protein>
<keyword evidence="2 4" id="KW-0418">Kinase</keyword>
<dbReference type="NCBIfam" id="TIGR02198">
    <property type="entry name" value="rfaE_dom_I"/>
    <property type="match status" value="1"/>
</dbReference>
<organism evidence="4 5">
    <name type="scientific">Salibacter halophilus</name>
    <dbReference type="NCBI Taxonomy" id="1803916"/>
    <lineage>
        <taxon>Bacteria</taxon>
        <taxon>Pseudomonadati</taxon>
        <taxon>Bacteroidota</taxon>
        <taxon>Flavobacteriia</taxon>
        <taxon>Flavobacteriales</taxon>
        <taxon>Salibacteraceae</taxon>
        <taxon>Salibacter</taxon>
    </lineage>
</organism>
<keyword evidence="5" id="KW-1185">Reference proteome</keyword>
<keyword evidence="1" id="KW-0808">Transferase</keyword>
<dbReference type="Proteomes" id="UP000435357">
    <property type="component" value="Unassembled WGS sequence"/>
</dbReference>
<dbReference type="PANTHER" id="PTHR46969:SF1">
    <property type="entry name" value="BIFUNCTIONAL PROTEIN HLDE"/>
    <property type="match status" value="1"/>
</dbReference>
<accession>A0A6N6M891</accession>
<dbReference type="OrthoDB" id="9795543at2"/>
<dbReference type="CDD" id="cd01172">
    <property type="entry name" value="RfaE_like"/>
    <property type="match status" value="1"/>
</dbReference>
<proteinExistence type="predicted"/>
<dbReference type="Pfam" id="PF00294">
    <property type="entry name" value="PfkB"/>
    <property type="match status" value="1"/>
</dbReference>
<feature type="domain" description="Carbohydrate kinase PfkB" evidence="3">
    <location>
        <begin position="13"/>
        <end position="310"/>
    </location>
</feature>
<dbReference type="InterPro" id="IPR011913">
    <property type="entry name" value="RfaE_dom_I"/>
</dbReference>
<dbReference type="AlphaFoldDB" id="A0A6N6M891"/>
<name>A0A6N6M891_9FLAO</name>
<dbReference type="Gene3D" id="3.40.1190.20">
    <property type="match status" value="1"/>
</dbReference>
<dbReference type="InterPro" id="IPR029056">
    <property type="entry name" value="Ribokinase-like"/>
</dbReference>
<evidence type="ECO:0000256" key="1">
    <source>
        <dbReference type="ARBA" id="ARBA00022679"/>
    </source>
</evidence>